<dbReference type="GO" id="GO:0003735">
    <property type="term" value="F:structural constituent of ribosome"/>
    <property type="evidence" value="ECO:0007669"/>
    <property type="project" value="InterPro"/>
</dbReference>
<dbReference type="OrthoDB" id="5587740at2759"/>
<dbReference type="Gene3D" id="4.10.830.30">
    <property type="entry name" value="Ribosomal protein L31"/>
    <property type="match status" value="1"/>
</dbReference>
<dbReference type="InterPro" id="IPR034704">
    <property type="entry name" value="Ribosomal_bL28/bL31-like_sf"/>
</dbReference>
<dbReference type="EMBL" id="MTSL01000149">
    <property type="protein sequence ID" value="PJF18029.1"/>
    <property type="molecule type" value="Genomic_DNA"/>
</dbReference>
<sequence length="126" mass="14589">MLLKAHLFRRLYPSQSQSQSRRLYQNQAHPQLFRQVVQLTDGSTVRIVSLTKNRPFVKAGVDSLTHPSWNPQLRSRMMLSEHGEVAKFKERFEEMDDLDAYDGLVSVGRDHLIPVKTTKKVANKKK</sequence>
<name>A0A2H9TJW6_9FUNG</name>
<dbReference type="InterPro" id="IPR002150">
    <property type="entry name" value="Ribosomal_bL31"/>
</dbReference>
<reference evidence="5 6" key="1">
    <citation type="submission" date="2016-10" db="EMBL/GenBank/DDBJ databases">
        <title>The genome of Paramicrosporidium saccamoebae is the missing link in understanding Cryptomycota and Microsporidia evolution.</title>
        <authorList>
            <person name="Quandt C.A."/>
            <person name="Beaudet D."/>
            <person name="Corsaro D."/>
            <person name="Michel R."/>
            <person name="Corradi N."/>
            <person name="James T."/>
        </authorList>
    </citation>
    <scope>NUCLEOTIDE SEQUENCE [LARGE SCALE GENOMIC DNA]</scope>
    <source>
        <strain evidence="5 6">KSL3</strain>
    </source>
</reference>
<dbReference type="GO" id="GO:0005840">
    <property type="term" value="C:ribosome"/>
    <property type="evidence" value="ECO:0007669"/>
    <property type="project" value="UniProtKB-KW"/>
</dbReference>
<proteinExistence type="predicted"/>
<evidence type="ECO:0000256" key="3">
    <source>
        <dbReference type="ARBA" id="ARBA00035270"/>
    </source>
</evidence>
<keyword evidence="6" id="KW-1185">Reference proteome</keyword>
<evidence type="ECO:0000313" key="6">
    <source>
        <dbReference type="Proteomes" id="UP000240830"/>
    </source>
</evidence>
<protein>
    <recommendedName>
        <fullName evidence="3">Large ribosomal subunit protein bL31c</fullName>
    </recommendedName>
    <alternativeName>
        <fullName evidence="4">50S ribosomal protein L31, chloroplastic</fullName>
    </alternativeName>
</protein>
<dbReference type="GO" id="GO:0006412">
    <property type="term" value="P:translation"/>
    <property type="evidence" value="ECO:0007669"/>
    <property type="project" value="InterPro"/>
</dbReference>
<gene>
    <name evidence="5" type="ORF">PSACC_02180</name>
</gene>
<dbReference type="Proteomes" id="UP000240830">
    <property type="component" value="Unassembled WGS sequence"/>
</dbReference>
<evidence type="ECO:0000256" key="1">
    <source>
        <dbReference type="ARBA" id="ARBA00022980"/>
    </source>
</evidence>
<dbReference type="InterPro" id="IPR042105">
    <property type="entry name" value="Ribosomal_bL31_sf"/>
</dbReference>
<organism evidence="5 6">
    <name type="scientific">Paramicrosporidium saccamoebae</name>
    <dbReference type="NCBI Taxonomy" id="1246581"/>
    <lineage>
        <taxon>Eukaryota</taxon>
        <taxon>Fungi</taxon>
        <taxon>Fungi incertae sedis</taxon>
        <taxon>Cryptomycota</taxon>
        <taxon>Cryptomycota incertae sedis</taxon>
        <taxon>Paramicrosporidium</taxon>
    </lineage>
</organism>
<evidence type="ECO:0000256" key="4">
    <source>
        <dbReference type="ARBA" id="ARBA00035529"/>
    </source>
</evidence>
<comment type="caution">
    <text evidence="5">The sequence shown here is derived from an EMBL/GenBank/DDBJ whole genome shotgun (WGS) entry which is preliminary data.</text>
</comment>
<keyword evidence="2" id="KW-0687">Ribonucleoprotein</keyword>
<dbReference type="AlphaFoldDB" id="A0A2H9TJW6"/>
<dbReference type="GO" id="GO:1990904">
    <property type="term" value="C:ribonucleoprotein complex"/>
    <property type="evidence" value="ECO:0007669"/>
    <property type="project" value="UniProtKB-KW"/>
</dbReference>
<evidence type="ECO:0000256" key="2">
    <source>
        <dbReference type="ARBA" id="ARBA00023274"/>
    </source>
</evidence>
<dbReference type="SUPFAM" id="SSF143800">
    <property type="entry name" value="L28p-like"/>
    <property type="match status" value="1"/>
</dbReference>
<evidence type="ECO:0000313" key="5">
    <source>
        <dbReference type="EMBL" id="PJF18029.1"/>
    </source>
</evidence>
<accession>A0A2H9TJW6</accession>
<dbReference type="Pfam" id="PF01197">
    <property type="entry name" value="Ribosomal_L31"/>
    <property type="match status" value="1"/>
</dbReference>
<keyword evidence="1" id="KW-0689">Ribosomal protein</keyword>